<feature type="region of interest" description="Disordered" evidence="1">
    <location>
        <begin position="202"/>
        <end position="237"/>
    </location>
</feature>
<evidence type="ECO:0000313" key="4">
    <source>
        <dbReference type="Proteomes" id="UP000752171"/>
    </source>
</evidence>
<dbReference type="EMBL" id="JAICCE010000001">
    <property type="protein sequence ID" value="KAG9282654.1"/>
    <property type="molecule type" value="Genomic_DNA"/>
</dbReference>
<feature type="region of interest" description="Disordered" evidence="1">
    <location>
        <begin position="301"/>
        <end position="325"/>
    </location>
</feature>
<comment type="caution">
    <text evidence="3">The sequence shown here is derived from an EMBL/GenBank/DDBJ whole genome shotgun (WGS) entry which is preliminary data.</text>
</comment>
<keyword evidence="2" id="KW-0812">Transmembrane</keyword>
<proteinExistence type="predicted"/>
<keyword evidence="2" id="KW-0472">Membrane</keyword>
<feature type="compositionally biased region" description="Acidic residues" evidence="1">
    <location>
        <begin position="215"/>
        <end position="224"/>
    </location>
</feature>
<organism evidence="3 4">
    <name type="scientific">Astyanax mexicanus</name>
    <name type="common">Blind cave fish</name>
    <name type="synonym">Astyanax fasciatus mexicanus</name>
    <dbReference type="NCBI Taxonomy" id="7994"/>
    <lineage>
        <taxon>Eukaryota</taxon>
        <taxon>Metazoa</taxon>
        <taxon>Chordata</taxon>
        <taxon>Craniata</taxon>
        <taxon>Vertebrata</taxon>
        <taxon>Euteleostomi</taxon>
        <taxon>Actinopterygii</taxon>
        <taxon>Neopterygii</taxon>
        <taxon>Teleostei</taxon>
        <taxon>Ostariophysi</taxon>
        <taxon>Characiformes</taxon>
        <taxon>Characoidei</taxon>
        <taxon>Acestrorhamphidae</taxon>
        <taxon>Acestrorhamphinae</taxon>
        <taxon>Astyanax</taxon>
    </lineage>
</organism>
<dbReference type="AlphaFoldDB" id="A0A8T2MHJ5"/>
<feature type="transmembrane region" description="Helical" evidence="2">
    <location>
        <begin position="17"/>
        <end position="35"/>
    </location>
</feature>
<gene>
    <name evidence="3" type="ORF">AMEX_G1343</name>
</gene>
<feature type="compositionally biased region" description="Polar residues" evidence="1">
    <location>
        <begin position="204"/>
        <end position="214"/>
    </location>
</feature>
<evidence type="ECO:0000256" key="2">
    <source>
        <dbReference type="SAM" id="Phobius"/>
    </source>
</evidence>
<accession>A0A8T2MHJ5</accession>
<keyword evidence="2" id="KW-1133">Transmembrane helix</keyword>
<protein>
    <submittedName>
        <fullName evidence="3">Uncharacterized protein</fullName>
    </submittedName>
</protein>
<name>A0A8T2MHJ5_ASTMX</name>
<reference evidence="3 4" key="1">
    <citation type="submission" date="2021-07" db="EMBL/GenBank/DDBJ databases">
        <authorList>
            <person name="Imarazene B."/>
            <person name="Zahm M."/>
            <person name="Klopp C."/>
            <person name="Cabau C."/>
            <person name="Beille S."/>
            <person name="Jouanno E."/>
            <person name="Castinel A."/>
            <person name="Lluch J."/>
            <person name="Gil L."/>
            <person name="Kuchtly C."/>
            <person name="Lopez Roques C."/>
            <person name="Donnadieu C."/>
            <person name="Parrinello H."/>
            <person name="Journot L."/>
            <person name="Du K."/>
            <person name="Schartl M."/>
            <person name="Retaux S."/>
            <person name="Guiguen Y."/>
        </authorList>
    </citation>
    <scope>NUCLEOTIDE SEQUENCE [LARGE SCALE GENOMIC DNA]</scope>
    <source>
        <strain evidence="3">Pach_M1</strain>
        <tissue evidence="3">Testis</tissue>
    </source>
</reference>
<feature type="compositionally biased region" description="Basic and acidic residues" evidence="1">
    <location>
        <begin position="225"/>
        <end position="234"/>
    </location>
</feature>
<evidence type="ECO:0000313" key="3">
    <source>
        <dbReference type="EMBL" id="KAG9282654.1"/>
    </source>
</evidence>
<sequence length="325" mass="35903">MAAGLGWMSDPSSSLEITVISILFVAVCITLYTLCTSCYSYPPKAPHYPAEKEIPSSFATNEKPEDHWSTNRTSGNEHVPDRPHTRSYTMVQPQLSTVYSHNRAESHGYFSQGMIPQLSDAPVFSGSPSGSVNLDSSLFLSTFRDSGLWEELTMQFPSLQQPITVLKDHETQDTEDQTNVKSSPWLEPSNEHLYESIGIGRVSEPSSSHQAPEDQQSENSEDPYETVRDPRDPAAGHVCKSSAVMDNKVTDNPGQIFQPFPARQDSKGLVGSEITDVYAAVNFKKKSLKIKELPVSSDTIAQAEDDIDEEPAPPVPEKMFETDCL</sequence>
<dbReference type="KEGG" id="amex:103028959"/>
<dbReference type="Proteomes" id="UP000752171">
    <property type="component" value="Unassembled WGS sequence"/>
</dbReference>
<evidence type="ECO:0000256" key="1">
    <source>
        <dbReference type="SAM" id="MobiDB-lite"/>
    </source>
</evidence>
<feature type="region of interest" description="Disordered" evidence="1">
    <location>
        <begin position="59"/>
        <end position="84"/>
    </location>
</feature>